<protein>
    <submittedName>
        <fullName evidence="1">Uncharacterized protein</fullName>
    </submittedName>
</protein>
<keyword evidence="2" id="KW-1185">Reference proteome</keyword>
<accession>A0A075MQQ4</accession>
<sequence length="97" mass="10423">MLSSISEFPMVNLEQQLSMTEGQRPPRKGGAVSFLLCNSCYWCASSITELTGDDLHCPSCGQVVESIPLGTGEVFSLGIDAKRGVVLEFKKALRNAA</sequence>
<dbReference type="HOGENOM" id="CLU_2340014_0_0_2"/>
<evidence type="ECO:0000313" key="2">
    <source>
        <dbReference type="Proteomes" id="UP000028194"/>
    </source>
</evidence>
<dbReference type="Proteomes" id="UP000028194">
    <property type="component" value="Chromosome"/>
</dbReference>
<dbReference type="STRING" id="1459636.NTE_01480"/>
<dbReference type="EMBL" id="CP007174">
    <property type="protein sequence ID" value="AIF83543.1"/>
    <property type="molecule type" value="Genomic_DNA"/>
</dbReference>
<organism evidence="1 2">
    <name type="scientific">Candidatus Nitrososphaera evergladensis SR1</name>
    <dbReference type="NCBI Taxonomy" id="1459636"/>
    <lineage>
        <taxon>Archaea</taxon>
        <taxon>Nitrososphaerota</taxon>
        <taxon>Nitrososphaeria</taxon>
        <taxon>Nitrososphaerales</taxon>
        <taxon>Nitrososphaeraceae</taxon>
        <taxon>Nitrososphaera</taxon>
    </lineage>
</organism>
<dbReference type="AlphaFoldDB" id="A0A075MQQ4"/>
<dbReference type="KEGG" id="nev:NTE_01480"/>
<reference evidence="1 2" key="1">
    <citation type="journal article" date="2014" name="PLoS ONE">
        <title>Genome Sequence of Candidatus Nitrososphaera evergladensis from Group I.1b Enriched from Everglades Soil Reveals Novel Genomic Features of the Ammonia-Oxidizing Archaea.</title>
        <authorList>
            <person name="Zhalnina K.V."/>
            <person name="Dias R."/>
            <person name="Leonard M.T."/>
            <person name="Dorr de Quadros P."/>
            <person name="Camargo F.A."/>
            <person name="Drew J.C."/>
            <person name="Farmerie W.G."/>
            <person name="Daroub S.H."/>
            <person name="Triplett E.W."/>
        </authorList>
    </citation>
    <scope>NUCLEOTIDE SEQUENCE [LARGE SCALE GENOMIC DNA]</scope>
    <source>
        <strain evidence="1 2">SR1</strain>
    </source>
</reference>
<proteinExistence type="predicted"/>
<gene>
    <name evidence="1" type="ORF">NTE_01480</name>
</gene>
<name>A0A075MQQ4_9ARCH</name>
<evidence type="ECO:0000313" key="1">
    <source>
        <dbReference type="EMBL" id="AIF83543.1"/>
    </source>
</evidence>